<protein>
    <submittedName>
        <fullName evidence="2">Uncharacterized protein</fullName>
    </submittedName>
</protein>
<dbReference type="AlphaFoldDB" id="M0GL52"/>
<proteinExistence type="predicted"/>
<comment type="caution">
    <text evidence="2">The sequence shown here is derived from an EMBL/GenBank/DDBJ whole genome shotgun (WGS) entry which is preliminary data.</text>
</comment>
<accession>M0GL52</accession>
<feature type="compositionally biased region" description="Polar residues" evidence="1">
    <location>
        <begin position="49"/>
        <end position="62"/>
    </location>
</feature>
<reference evidence="2 3" key="1">
    <citation type="journal article" date="2014" name="PLoS Genet.">
        <title>Phylogenetically driven sequencing of extremely halophilic archaea reveals strategies for static and dynamic osmo-response.</title>
        <authorList>
            <person name="Becker E.A."/>
            <person name="Seitzer P.M."/>
            <person name="Tritt A."/>
            <person name="Larsen D."/>
            <person name="Krusor M."/>
            <person name="Yao A.I."/>
            <person name="Wu D."/>
            <person name="Madern D."/>
            <person name="Eisen J.A."/>
            <person name="Darling A.E."/>
            <person name="Facciotti M.T."/>
        </authorList>
    </citation>
    <scope>NUCLEOTIDE SEQUENCE [LARGE SCALE GENOMIC DNA]</scope>
    <source>
        <strain evidence="3">DSM 18310 / JCM 13924 / TL6</strain>
    </source>
</reference>
<sequence>MGVDSSAGAELLVGVDPPLPVGRPSAPDDDESPDGACPGESSPDAVTWSGRSTADANTNPAT</sequence>
<keyword evidence="3" id="KW-1185">Reference proteome</keyword>
<evidence type="ECO:0000313" key="3">
    <source>
        <dbReference type="Proteomes" id="UP000011559"/>
    </source>
</evidence>
<dbReference type="Proteomes" id="UP000011559">
    <property type="component" value="Unassembled WGS sequence"/>
</dbReference>
<organism evidence="2 3">
    <name type="scientific">Haloferax prahovense (strain DSM 18310 / JCM 13924 / TL6)</name>
    <dbReference type="NCBI Taxonomy" id="1227461"/>
    <lineage>
        <taxon>Archaea</taxon>
        <taxon>Methanobacteriati</taxon>
        <taxon>Methanobacteriota</taxon>
        <taxon>Stenosarchaea group</taxon>
        <taxon>Halobacteria</taxon>
        <taxon>Halobacteriales</taxon>
        <taxon>Haloferacaceae</taxon>
        <taxon>Haloferax</taxon>
    </lineage>
</organism>
<evidence type="ECO:0000256" key="1">
    <source>
        <dbReference type="SAM" id="MobiDB-lite"/>
    </source>
</evidence>
<dbReference type="EMBL" id="AOLG01000009">
    <property type="protein sequence ID" value="ELZ72940.1"/>
    <property type="molecule type" value="Genomic_DNA"/>
</dbReference>
<feature type="region of interest" description="Disordered" evidence="1">
    <location>
        <begin position="1"/>
        <end position="62"/>
    </location>
</feature>
<gene>
    <name evidence="2" type="ORF">C457_03226</name>
</gene>
<evidence type="ECO:0000313" key="2">
    <source>
        <dbReference type="EMBL" id="ELZ72940.1"/>
    </source>
</evidence>
<name>M0GL52_HALPT</name>